<dbReference type="OrthoDB" id="1628901at2"/>
<dbReference type="PROSITE" id="PS52015">
    <property type="entry name" value="TONB_CTD"/>
    <property type="match status" value="1"/>
</dbReference>
<evidence type="ECO:0000256" key="1">
    <source>
        <dbReference type="ARBA" id="ARBA00004383"/>
    </source>
</evidence>
<feature type="region of interest" description="Disordered" evidence="11">
    <location>
        <begin position="50"/>
        <end position="73"/>
    </location>
</feature>
<dbReference type="PANTHER" id="PTHR33446">
    <property type="entry name" value="PROTEIN TONB-RELATED"/>
    <property type="match status" value="1"/>
</dbReference>
<evidence type="ECO:0000256" key="8">
    <source>
        <dbReference type="ARBA" id="ARBA00022989"/>
    </source>
</evidence>
<evidence type="ECO:0000259" key="12">
    <source>
        <dbReference type="PROSITE" id="PS52015"/>
    </source>
</evidence>
<evidence type="ECO:0000313" key="14">
    <source>
        <dbReference type="Proteomes" id="UP000244248"/>
    </source>
</evidence>
<organism evidence="13 14">
    <name type="scientific">Stenotrophobium rhamnosiphilum</name>
    <dbReference type="NCBI Taxonomy" id="2029166"/>
    <lineage>
        <taxon>Bacteria</taxon>
        <taxon>Pseudomonadati</taxon>
        <taxon>Pseudomonadota</taxon>
        <taxon>Gammaproteobacteria</taxon>
        <taxon>Nevskiales</taxon>
        <taxon>Nevskiaceae</taxon>
        <taxon>Stenotrophobium</taxon>
    </lineage>
</organism>
<feature type="domain" description="TonB C-terminal" evidence="12">
    <location>
        <begin position="105"/>
        <end position="182"/>
    </location>
</feature>
<feature type="compositionally biased region" description="Basic and acidic residues" evidence="11">
    <location>
        <begin position="50"/>
        <end position="63"/>
    </location>
</feature>
<keyword evidence="9" id="KW-0472">Membrane</keyword>
<keyword evidence="8" id="KW-1133">Transmembrane helix</keyword>
<comment type="function">
    <text evidence="10">Interacts with outer membrane receptor proteins that carry out high-affinity binding and energy dependent uptake into the periplasmic space of specific substrates. It could act to transduce energy from the cytoplasmic membrane to specific energy-requiring processes in the outer membrane, resulting in the release into the periplasm of ligands bound by these outer membrane proteins.</text>
</comment>
<protein>
    <recommendedName>
        <fullName evidence="10">Protein TonB</fullName>
    </recommendedName>
</protein>
<keyword evidence="6" id="KW-0812">Transmembrane</keyword>
<dbReference type="Pfam" id="PF03544">
    <property type="entry name" value="TonB_C"/>
    <property type="match status" value="1"/>
</dbReference>
<keyword evidence="10" id="KW-0735">Signal-anchor</keyword>
<dbReference type="GO" id="GO:0015891">
    <property type="term" value="P:siderophore transport"/>
    <property type="evidence" value="ECO:0007669"/>
    <property type="project" value="InterPro"/>
</dbReference>
<dbReference type="GO" id="GO:0005886">
    <property type="term" value="C:plasma membrane"/>
    <property type="evidence" value="ECO:0007669"/>
    <property type="project" value="UniProtKB-SubCell"/>
</dbReference>
<accession>A0A2T5MB14</accession>
<keyword evidence="3 10" id="KW-0813">Transport</keyword>
<evidence type="ECO:0000256" key="9">
    <source>
        <dbReference type="ARBA" id="ARBA00023136"/>
    </source>
</evidence>
<keyword evidence="5 10" id="KW-0997">Cell inner membrane</keyword>
<dbReference type="InterPro" id="IPR037682">
    <property type="entry name" value="TonB_C"/>
</dbReference>
<sequence length="182" mass="19671">MPLLMATVFIVGMFWVMHALINHGKGLGAKADTLPTIDFVRLNRAFELETKVRTPPKMPEKPEPAPSTPTQQVQAISAPTPTTLNISNMSLENTTSVKAGFGLSTGDGEYLPIVKVAPMYPPGAQARGQEGWVLLEFTVTVSGTVTDAVVIEAQPPNVFNEAAKRAVLKFKYKPRVENGKPV</sequence>
<dbReference type="InterPro" id="IPR051045">
    <property type="entry name" value="TonB-dependent_transducer"/>
</dbReference>
<evidence type="ECO:0000256" key="4">
    <source>
        <dbReference type="ARBA" id="ARBA00022475"/>
    </source>
</evidence>
<dbReference type="PRINTS" id="PR01374">
    <property type="entry name" value="TONBPROTEIN"/>
</dbReference>
<dbReference type="SUPFAM" id="SSF74653">
    <property type="entry name" value="TolA/TonB C-terminal domain"/>
    <property type="match status" value="1"/>
</dbReference>
<gene>
    <name evidence="13" type="ORF">CJD38_18235</name>
</gene>
<evidence type="ECO:0000256" key="2">
    <source>
        <dbReference type="ARBA" id="ARBA00006555"/>
    </source>
</evidence>
<keyword evidence="7 10" id="KW-0653">Protein transport</keyword>
<dbReference type="GO" id="GO:0031992">
    <property type="term" value="F:energy transducer activity"/>
    <property type="evidence" value="ECO:0007669"/>
    <property type="project" value="InterPro"/>
</dbReference>
<evidence type="ECO:0000256" key="7">
    <source>
        <dbReference type="ARBA" id="ARBA00022927"/>
    </source>
</evidence>
<proteinExistence type="inferred from homology"/>
<name>A0A2T5MB14_9GAMM</name>
<evidence type="ECO:0000313" key="13">
    <source>
        <dbReference type="EMBL" id="PTU27707.1"/>
    </source>
</evidence>
<dbReference type="GO" id="GO:0055085">
    <property type="term" value="P:transmembrane transport"/>
    <property type="evidence" value="ECO:0007669"/>
    <property type="project" value="InterPro"/>
</dbReference>
<reference evidence="13 14" key="1">
    <citation type="submission" date="2018-04" db="EMBL/GenBank/DDBJ databases">
        <title>Novel species isolated from glacier.</title>
        <authorList>
            <person name="Liu Q."/>
            <person name="Xin Y.-H."/>
        </authorList>
    </citation>
    <scope>NUCLEOTIDE SEQUENCE [LARGE SCALE GENOMIC DNA]</scope>
    <source>
        <strain evidence="13 14">GT1R17</strain>
    </source>
</reference>
<evidence type="ECO:0000256" key="3">
    <source>
        <dbReference type="ARBA" id="ARBA00022448"/>
    </source>
</evidence>
<evidence type="ECO:0000256" key="10">
    <source>
        <dbReference type="RuleBase" id="RU362123"/>
    </source>
</evidence>
<comment type="similarity">
    <text evidence="2 10">Belongs to the TonB family.</text>
</comment>
<keyword evidence="14" id="KW-1185">Reference proteome</keyword>
<comment type="subcellular location">
    <subcellularLocation>
        <location evidence="1 10">Cell inner membrane</location>
        <topology evidence="1 10">Single-pass membrane protein</topology>
        <orientation evidence="1 10">Periplasmic side</orientation>
    </subcellularLocation>
</comment>
<dbReference type="Proteomes" id="UP000244248">
    <property type="component" value="Unassembled WGS sequence"/>
</dbReference>
<dbReference type="GO" id="GO:0015031">
    <property type="term" value="P:protein transport"/>
    <property type="evidence" value="ECO:0007669"/>
    <property type="project" value="UniProtKB-UniRule"/>
</dbReference>
<dbReference type="InterPro" id="IPR006260">
    <property type="entry name" value="TonB/TolA_C"/>
</dbReference>
<evidence type="ECO:0000256" key="5">
    <source>
        <dbReference type="ARBA" id="ARBA00022519"/>
    </source>
</evidence>
<comment type="caution">
    <text evidence="13">The sequence shown here is derived from an EMBL/GenBank/DDBJ whole genome shotgun (WGS) entry which is preliminary data.</text>
</comment>
<dbReference type="Gene3D" id="3.30.2420.10">
    <property type="entry name" value="TonB"/>
    <property type="match status" value="1"/>
</dbReference>
<keyword evidence="4 10" id="KW-1003">Cell membrane</keyword>
<feature type="non-terminal residue" evidence="13">
    <location>
        <position position="182"/>
    </location>
</feature>
<evidence type="ECO:0000256" key="6">
    <source>
        <dbReference type="ARBA" id="ARBA00022692"/>
    </source>
</evidence>
<dbReference type="EMBL" id="QANS01000016">
    <property type="protein sequence ID" value="PTU27707.1"/>
    <property type="molecule type" value="Genomic_DNA"/>
</dbReference>
<dbReference type="NCBIfam" id="TIGR01352">
    <property type="entry name" value="tonB_Cterm"/>
    <property type="match status" value="1"/>
</dbReference>
<dbReference type="InterPro" id="IPR003538">
    <property type="entry name" value="TonB"/>
</dbReference>
<dbReference type="GO" id="GO:0030288">
    <property type="term" value="C:outer membrane-bounded periplasmic space"/>
    <property type="evidence" value="ECO:0007669"/>
    <property type="project" value="InterPro"/>
</dbReference>
<evidence type="ECO:0000256" key="11">
    <source>
        <dbReference type="SAM" id="MobiDB-lite"/>
    </source>
</evidence>
<dbReference type="AlphaFoldDB" id="A0A2T5MB14"/>